<gene>
    <name evidence="2" type="ORF">M422DRAFT_103704</name>
</gene>
<dbReference type="InterPro" id="IPR008906">
    <property type="entry name" value="HATC_C_dom"/>
</dbReference>
<proteinExistence type="predicted"/>
<dbReference type="InterPro" id="IPR012337">
    <property type="entry name" value="RNaseH-like_sf"/>
</dbReference>
<evidence type="ECO:0000313" key="2">
    <source>
        <dbReference type="EMBL" id="KIJ28426.1"/>
    </source>
</evidence>
<organism evidence="2 3">
    <name type="scientific">Sphaerobolus stellatus (strain SS14)</name>
    <dbReference type="NCBI Taxonomy" id="990650"/>
    <lineage>
        <taxon>Eukaryota</taxon>
        <taxon>Fungi</taxon>
        <taxon>Dikarya</taxon>
        <taxon>Basidiomycota</taxon>
        <taxon>Agaricomycotina</taxon>
        <taxon>Agaricomycetes</taxon>
        <taxon>Phallomycetidae</taxon>
        <taxon>Geastrales</taxon>
        <taxon>Sphaerobolaceae</taxon>
        <taxon>Sphaerobolus</taxon>
    </lineage>
</organism>
<feature type="non-terminal residue" evidence="2">
    <location>
        <position position="72"/>
    </location>
</feature>
<dbReference type="AlphaFoldDB" id="A0A0C9USZ3"/>
<evidence type="ECO:0000313" key="3">
    <source>
        <dbReference type="Proteomes" id="UP000054279"/>
    </source>
</evidence>
<evidence type="ECO:0000259" key="1">
    <source>
        <dbReference type="Pfam" id="PF05699"/>
    </source>
</evidence>
<feature type="domain" description="HAT C-terminal dimerisation" evidence="1">
    <location>
        <begin position="1"/>
        <end position="52"/>
    </location>
</feature>
<reference evidence="2 3" key="1">
    <citation type="submission" date="2014-06" db="EMBL/GenBank/DDBJ databases">
        <title>Evolutionary Origins and Diversification of the Mycorrhizal Mutualists.</title>
        <authorList>
            <consortium name="DOE Joint Genome Institute"/>
            <consortium name="Mycorrhizal Genomics Consortium"/>
            <person name="Kohler A."/>
            <person name="Kuo A."/>
            <person name="Nagy L.G."/>
            <person name="Floudas D."/>
            <person name="Copeland A."/>
            <person name="Barry K.W."/>
            <person name="Cichocki N."/>
            <person name="Veneault-Fourrey C."/>
            <person name="LaButti K."/>
            <person name="Lindquist E.A."/>
            <person name="Lipzen A."/>
            <person name="Lundell T."/>
            <person name="Morin E."/>
            <person name="Murat C."/>
            <person name="Riley R."/>
            <person name="Ohm R."/>
            <person name="Sun H."/>
            <person name="Tunlid A."/>
            <person name="Henrissat B."/>
            <person name="Grigoriev I.V."/>
            <person name="Hibbett D.S."/>
            <person name="Martin F."/>
        </authorList>
    </citation>
    <scope>NUCLEOTIDE SEQUENCE [LARGE SCALE GENOMIC DNA]</scope>
    <source>
        <strain evidence="2 3">SS14</strain>
    </source>
</reference>
<feature type="non-terminal residue" evidence="2">
    <location>
        <position position="1"/>
    </location>
</feature>
<dbReference type="Proteomes" id="UP000054279">
    <property type="component" value="Unassembled WGS sequence"/>
</dbReference>
<dbReference type="HOGENOM" id="CLU_009123_15_4_1"/>
<protein>
    <submittedName>
        <fullName evidence="2">Unplaced genomic scaffold SPHSTscaffold_231, whole genome shotgun sequence</fullName>
    </submittedName>
</protein>
<dbReference type="EMBL" id="KN837306">
    <property type="protein sequence ID" value="KIJ28426.1"/>
    <property type="molecule type" value="Genomic_DNA"/>
</dbReference>
<accession>A0A0C9USZ3</accession>
<keyword evidence="3" id="KW-1185">Reference proteome</keyword>
<dbReference type="OrthoDB" id="3241084at2759"/>
<name>A0A0C9USZ3_SPHS4</name>
<sequence>YPTLFKLALNILPTQGSSVPAERVFSSSAETDTKRHNHISPMLMEELQMLKHMIHRDRLHFTEHLSMTDKDL</sequence>
<dbReference type="Pfam" id="PF05699">
    <property type="entry name" value="Dimer_Tnp_hAT"/>
    <property type="match status" value="1"/>
</dbReference>
<dbReference type="GO" id="GO:0046983">
    <property type="term" value="F:protein dimerization activity"/>
    <property type="evidence" value="ECO:0007669"/>
    <property type="project" value="InterPro"/>
</dbReference>
<dbReference type="SUPFAM" id="SSF53098">
    <property type="entry name" value="Ribonuclease H-like"/>
    <property type="match status" value="1"/>
</dbReference>